<dbReference type="EMBL" id="JARJLG010000051">
    <property type="protein sequence ID" value="KAJ7759783.1"/>
    <property type="molecule type" value="Genomic_DNA"/>
</dbReference>
<proteinExistence type="predicted"/>
<comment type="caution">
    <text evidence="1">The sequence shown here is derived from an EMBL/GenBank/DDBJ whole genome shotgun (WGS) entry which is preliminary data.</text>
</comment>
<evidence type="ECO:0000313" key="1">
    <source>
        <dbReference type="EMBL" id="KAJ7759783.1"/>
    </source>
</evidence>
<dbReference type="AlphaFoldDB" id="A0AAD7JBP5"/>
<protein>
    <submittedName>
        <fullName evidence="1">Uncharacterized protein</fullName>
    </submittedName>
</protein>
<name>A0AAD7JBP5_9AGAR</name>
<accession>A0AAD7JBP5</accession>
<organism evidence="1 2">
    <name type="scientific">Mycena maculata</name>
    <dbReference type="NCBI Taxonomy" id="230809"/>
    <lineage>
        <taxon>Eukaryota</taxon>
        <taxon>Fungi</taxon>
        <taxon>Dikarya</taxon>
        <taxon>Basidiomycota</taxon>
        <taxon>Agaricomycotina</taxon>
        <taxon>Agaricomycetes</taxon>
        <taxon>Agaricomycetidae</taxon>
        <taxon>Agaricales</taxon>
        <taxon>Marasmiineae</taxon>
        <taxon>Mycenaceae</taxon>
        <taxon>Mycena</taxon>
    </lineage>
</organism>
<gene>
    <name evidence="1" type="ORF">DFH07DRAFT_1023379</name>
</gene>
<sequence length="412" mass="46201">MALLMERFRGGESGAVTVALRCLFESTAQGSRELHERAILDLSCRKSRQVGRRFERGSIQETLQSVENAKLDFVSTGDSRTIRFSKGTGHLPDPAFKGRPRNTVSNWRKVGEFGGRMGGENPARSECIRVRQVKVCGVFWMSQKSHENILLCIQAAQHRKNAKCQPAVDDGETRDSGEESEKSAEYRCDCRIWTSVERQRPFLLNALEVETTLFRVYHVPFYDTFAIPQPPTQGAYEACPLVVLHHSARGFKKNWLENELEKHKFSKAEKFSLTESNNLGVAEAVVERSGLGNTFSYAERIWRLPTAASGHLFSAAPKLLFRLDPKQVFLATVLATLYHIFLRTLSDFQARHYVGLGAQTRLPRHPVLTNTPPGGRGADVRDYLRMDRVTSVPTVGATSQGCKNAMGDRRGN</sequence>
<reference evidence="1" key="1">
    <citation type="submission" date="2023-03" db="EMBL/GenBank/DDBJ databases">
        <title>Massive genome expansion in bonnet fungi (Mycena s.s.) driven by repeated elements and novel gene families across ecological guilds.</title>
        <authorList>
            <consortium name="Lawrence Berkeley National Laboratory"/>
            <person name="Harder C.B."/>
            <person name="Miyauchi S."/>
            <person name="Viragh M."/>
            <person name="Kuo A."/>
            <person name="Thoen E."/>
            <person name="Andreopoulos B."/>
            <person name="Lu D."/>
            <person name="Skrede I."/>
            <person name="Drula E."/>
            <person name="Henrissat B."/>
            <person name="Morin E."/>
            <person name="Kohler A."/>
            <person name="Barry K."/>
            <person name="LaButti K."/>
            <person name="Morin E."/>
            <person name="Salamov A."/>
            <person name="Lipzen A."/>
            <person name="Mereny Z."/>
            <person name="Hegedus B."/>
            <person name="Baldrian P."/>
            <person name="Stursova M."/>
            <person name="Weitz H."/>
            <person name="Taylor A."/>
            <person name="Grigoriev I.V."/>
            <person name="Nagy L.G."/>
            <person name="Martin F."/>
            <person name="Kauserud H."/>
        </authorList>
    </citation>
    <scope>NUCLEOTIDE SEQUENCE</scope>
    <source>
        <strain evidence="1">CBHHK188m</strain>
    </source>
</reference>
<keyword evidence="2" id="KW-1185">Reference proteome</keyword>
<evidence type="ECO:0000313" key="2">
    <source>
        <dbReference type="Proteomes" id="UP001215280"/>
    </source>
</evidence>
<dbReference type="Proteomes" id="UP001215280">
    <property type="component" value="Unassembled WGS sequence"/>
</dbReference>